<dbReference type="EMBL" id="OX451741">
    <property type="protein sequence ID" value="CAI8620029.1"/>
    <property type="molecule type" value="Genomic_DNA"/>
</dbReference>
<keyword evidence="2" id="KW-1185">Reference proteome</keyword>
<dbReference type="Proteomes" id="UP001157006">
    <property type="component" value="Chromosome 6"/>
</dbReference>
<gene>
    <name evidence="1" type="ORF">VFH_VI199360</name>
</gene>
<protein>
    <submittedName>
        <fullName evidence="1">Uncharacterized protein</fullName>
    </submittedName>
</protein>
<evidence type="ECO:0000313" key="1">
    <source>
        <dbReference type="EMBL" id="CAI8620029.1"/>
    </source>
</evidence>
<accession>A0AAV1BBQ1</accession>
<name>A0AAV1BBQ1_VICFA</name>
<sequence>MPTMPIHMLRKLESELVRKKLARVGAHIFPAPLKLDPSCKESFTVIPANSLTPKYFPKAGHACSRCTRTFLGILAEGRTSSMSLAWHHNDMSIKTISRLRQFVIKSCIIGLHVLLGHEFVSIQTGTKSIFNFPNLKGT</sequence>
<dbReference type="AlphaFoldDB" id="A0AAV1BBQ1"/>
<evidence type="ECO:0000313" key="2">
    <source>
        <dbReference type="Proteomes" id="UP001157006"/>
    </source>
</evidence>
<proteinExistence type="predicted"/>
<organism evidence="1 2">
    <name type="scientific">Vicia faba</name>
    <name type="common">Broad bean</name>
    <name type="synonym">Faba vulgaris</name>
    <dbReference type="NCBI Taxonomy" id="3906"/>
    <lineage>
        <taxon>Eukaryota</taxon>
        <taxon>Viridiplantae</taxon>
        <taxon>Streptophyta</taxon>
        <taxon>Embryophyta</taxon>
        <taxon>Tracheophyta</taxon>
        <taxon>Spermatophyta</taxon>
        <taxon>Magnoliopsida</taxon>
        <taxon>eudicotyledons</taxon>
        <taxon>Gunneridae</taxon>
        <taxon>Pentapetalae</taxon>
        <taxon>rosids</taxon>
        <taxon>fabids</taxon>
        <taxon>Fabales</taxon>
        <taxon>Fabaceae</taxon>
        <taxon>Papilionoideae</taxon>
        <taxon>50 kb inversion clade</taxon>
        <taxon>NPAAA clade</taxon>
        <taxon>Hologalegina</taxon>
        <taxon>IRL clade</taxon>
        <taxon>Fabeae</taxon>
        <taxon>Vicia</taxon>
    </lineage>
</organism>
<reference evidence="1 2" key="1">
    <citation type="submission" date="2023-01" db="EMBL/GenBank/DDBJ databases">
        <authorList>
            <person name="Kreplak J."/>
        </authorList>
    </citation>
    <scope>NUCLEOTIDE SEQUENCE [LARGE SCALE GENOMIC DNA]</scope>
</reference>